<gene>
    <name evidence="1" type="ORF">AD954_14445</name>
</gene>
<accession>A0A149V710</accession>
<dbReference type="EMBL" id="LIAA01000090">
    <property type="protein sequence ID" value="KXV75713.1"/>
    <property type="molecule type" value="Genomic_DNA"/>
</dbReference>
<sequence length="68" mass="7126">MKSFSYLKHPQIQLNLTNIGDNHYRSGSSYTANAHPQVTSTGAIAAGSAPVYYVGGVFAAMVSVSSGF</sequence>
<dbReference type="Proteomes" id="UP000075462">
    <property type="component" value="Unassembled WGS sequence"/>
</dbReference>
<dbReference type="PATRIC" id="fig|178900.7.peg.3114"/>
<dbReference type="AlphaFoldDB" id="A0A149V710"/>
<name>A0A149V710_9PROT</name>
<protein>
    <recommendedName>
        <fullName evidence="3">TonB-dependent receptor</fullName>
    </recommendedName>
</protein>
<organism evidence="1 2">
    <name type="scientific">Acetobacter cerevisiae</name>
    <dbReference type="NCBI Taxonomy" id="178900"/>
    <lineage>
        <taxon>Bacteria</taxon>
        <taxon>Pseudomonadati</taxon>
        <taxon>Pseudomonadota</taxon>
        <taxon>Alphaproteobacteria</taxon>
        <taxon>Acetobacterales</taxon>
        <taxon>Acetobacteraceae</taxon>
        <taxon>Acetobacter</taxon>
    </lineage>
</organism>
<comment type="caution">
    <text evidence="1">The sequence shown here is derived from an EMBL/GenBank/DDBJ whole genome shotgun (WGS) entry which is preliminary data.</text>
</comment>
<proteinExistence type="predicted"/>
<reference evidence="1 2" key="1">
    <citation type="submission" date="2015-06" db="EMBL/GenBank/DDBJ databases">
        <title>Improved classification and identification of acetic acid bacteria using matrix-assisted laser desorption/ionization time-of-flight mass spectrometry; Gluconobacter nephelii and Gluconobacter uchimurae are later heterotypic synonyms of Gluconobacter japonicus and Gluconobacter oxydans, respectively.</title>
        <authorList>
            <person name="Li L."/>
            <person name="Cleenwerck I."/>
            <person name="De Vuyst L."/>
            <person name="Vandamme P."/>
        </authorList>
    </citation>
    <scope>NUCLEOTIDE SEQUENCE [LARGE SCALE GENOMIC DNA]</scope>
    <source>
        <strain evidence="1 2">LMG 1545</strain>
    </source>
</reference>
<evidence type="ECO:0000313" key="1">
    <source>
        <dbReference type="EMBL" id="KXV75713.1"/>
    </source>
</evidence>
<evidence type="ECO:0008006" key="3">
    <source>
        <dbReference type="Google" id="ProtNLM"/>
    </source>
</evidence>
<dbReference type="OrthoDB" id="593427at2"/>
<evidence type="ECO:0000313" key="2">
    <source>
        <dbReference type="Proteomes" id="UP000075462"/>
    </source>
</evidence>